<sequence length="289" mass="32281">MLTRDIPQEEKFGVIQSIMLSREAAQEQKLASMLLSNTALSGSIPQEEDKKVSIINNMLLGRNNPHEDKLAGMLQRNKEWARKVRYEQPNFFSNSAKGQSPKILWIGCSDSRVPAEQIVQCAPGDLFVHRNIANLCLHTDMNCLSVLQYAVDVLKVEHIVVCGHYGCGGVKAAIANQFHGLIDSWLCNIKDVYRANRSHLEAVEDISARQDLLVELNVGNTVHNVCHSPVVQAAWERNQPLSVHAWCYGLEDGLIRELGLVVSKKNEVEAVYKMEVIDKTLSTKASESH</sequence>
<keyword evidence="6 8" id="KW-0456">Lyase</keyword>
<comment type="similarity">
    <text evidence="2 8">Belongs to the beta-class carbonic anhydrase family.</text>
</comment>
<comment type="function">
    <text evidence="8">Reversible hydration of carbon dioxide.</text>
</comment>
<dbReference type="PROSITE" id="PS00705">
    <property type="entry name" value="PROK_CO2_ANHYDRASE_2"/>
    <property type="match status" value="1"/>
</dbReference>
<organism evidence="9 10">
    <name type="scientific">Basidiobolus ranarum</name>
    <dbReference type="NCBI Taxonomy" id="34480"/>
    <lineage>
        <taxon>Eukaryota</taxon>
        <taxon>Fungi</taxon>
        <taxon>Fungi incertae sedis</taxon>
        <taxon>Zoopagomycota</taxon>
        <taxon>Entomophthoromycotina</taxon>
        <taxon>Basidiobolomycetes</taxon>
        <taxon>Basidiobolales</taxon>
        <taxon>Basidiobolaceae</taxon>
        <taxon>Basidiobolus</taxon>
    </lineage>
</organism>
<gene>
    <name evidence="9" type="ORF">K7432_005527</name>
</gene>
<dbReference type="PANTHER" id="PTHR11002:SF76">
    <property type="entry name" value="CARBONIC ANHYDRASE"/>
    <property type="match status" value="1"/>
</dbReference>
<evidence type="ECO:0000313" key="10">
    <source>
        <dbReference type="Proteomes" id="UP001479436"/>
    </source>
</evidence>
<dbReference type="NCBIfam" id="NF007756">
    <property type="entry name" value="PRK10437.1"/>
    <property type="match status" value="1"/>
</dbReference>
<dbReference type="InterPro" id="IPR001765">
    <property type="entry name" value="Carbonic_anhydrase"/>
</dbReference>
<keyword evidence="4" id="KW-0479">Metal-binding</keyword>
<evidence type="ECO:0000256" key="7">
    <source>
        <dbReference type="ARBA" id="ARBA00048348"/>
    </source>
</evidence>
<name>A0ABR2W3I6_9FUNG</name>
<evidence type="ECO:0000256" key="6">
    <source>
        <dbReference type="ARBA" id="ARBA00023239"/>
    </source>
</evidence>
<dbReference type="CDD" id="cd00883">
    <property type="entry name" value="beta_CA_cladeA"/>
    <property type="match status" value="1"/>
</dbReference>
<evidence type="ECO:0000256" key="2">
    <source>
        <dbReference type="ARBA" id="ARBA00006217"/>
    </source>
</evidence>
<dbReference type="SUPFAM" id="SSF53056">
    <property type="entry name" value="beta-carbonic anhydrase, cab"/>
    <property type="match status" value="1"/>
</dbReference>
<evidence type="ECO:0000256" key="5">
    <source>
        <dbReference type="ARBA" id="ARBA00022833"/>
    </source>
</evidence>
<keyword evidence="5 8" id="KW-0862">Zinc</keyword>
<dbReference type="PANTHER" id="PTHR11002">
    <property type="entry name" value="CARBONIC ANHYDRASE"/>
    <property type="match status" value="1"/>
</dbReference>
<accession>A0ABR2W3I6</accession>
<evidence type="ECO:0000256" key="3">
    <source>
        <dbReference type="ARBA" id="ARBA00012925"/>
    </source>
</evidence>
<dbReference type="SMART" id="SM00947">
    <property type="entry name" value="Pro_CA"/>
    <property type="match status" value="1"/>
</dbReference>
<evidence type="ECO:0000256" key="8">
    <source>
        <dbReference type="RuleBase" id="RU003956"/>
    </source>
</evidence>
<protein>
    <recommendedName>
        <fullName evidence="3 8">Carbonic anhydrase</fullName>
        <ecNumber evidence="3 8">4.2.1.1</ecNumber>
    </recommendedName>
    <alternativeName>
        <fullName evidence="8">Carbonate dehydratase</fullName>
    </alternativeName>
</protein>
<keyword evidence="10" id="KW-1185">Reference proteome</keyword>
<dbReference type="Gene3D" id="3.40.1050.10">
    <property type="entry name" value="Carbonic anhydrase"/>
    <property type="match status" value="1"/>
</dbReference>
<evidence type="ECO:0000313" key="9">
    <source>
        <dbReference type="EMBL" id="KAK9718403.1"/>
    </source>
</evidence>
<dbReference type="EC" id="4.2.1.1" evidence="3 8"/>
<dbReference type="InterPro" id="IPR036874">
    <property type="entry name" value="Carbonic_anhydrase_sf"/>
</dbReference>
<dbReference type="PROSITE" id="PS00704">
    <property type="entry name" value="PROK_CO2_ANHYDRASE_1"/>
    <property type="match status" value="1"/>
</dbReference>
<dbReference type="InterPro" id="IPR015892">
    <property type="entry name" value="Carbonic_anhydrase_CS"/>
</dbReference>
<evidence type="ECO:0000256" key="1">
    <source>
        <dbReference type="ARBA" id="ARBA00001947"/>
    </source>
</evidence>
<comment type="caution">
    <text evidence="9">The sequence shown here is derived from an EMBL/GenBank/DDBJ whole genome shotgun (WGS) entry which is preliminary data.</text>
</comment>
<dbReference type="EMBL" id="JASJQH010007096">
    <property type="protein sequence ID" value="KAK9718403.1"/>
    <property type="molecule type" value="Genomic_DNA"/>
</dbReference>
<evidence type="ECO:0000256" key="4">
    <source>
        <dbReference type="ARBA" id="ARBA00022723"/>
    </source>
</evidence>
<comment type="catalytic activity">
    <reaction evidence="7 8">
        <text>hydrogencarbonate + H(+) = CO2 + H2O</text>
        <dbReference type="Rhea" id="RHEA:10748"/>
        <dbReference type="ChEBI" id="CHEBI:15377"/>
        <dbReference type="ChEBI" id="CHEBI:15378"/>
        <dbReference type="ChEBI" id="CHEBI:16526"/>
        <dbReference type="ChEBI" id="CHEBI:17544"/>
        <dbReference type="EC" id="4.2.1.1"/>
    </reaction>
</comment>
<proteinExistence type="inferred from homology"/>
<comment type="cofactor">
    <cofactor evidence="1">
        <name>Zn(2+)</name>
        <dbReference type="ChEBI" id="CHEBI:29105"/>
    </cofactor>
</comment>
<reference evidence="9 10" key="1">
    <citation type="submission" date="2023-04" db="EMBL/GenBank/DDBJ databases">
        <title>Genome of Basidiobolus ranarum AG-B5.</title>
        <authorList>
            <person name="Stajich J.E."/>
            <person name="Carter-House D."/>
            <person name="Gryganskyi A."/>
        </authorList>
    </citation>
    <scope>NUCLEOTIDE SEQUENCE [LARGE SCALE GENOMIC DNA]</scope>
    <source>
        <strain evidence="9 10">AG-B5</strain>
    </source>
</reference>
<dbReference type="Pfam" id="PF00484">
    <property type="entry name" value="Pro_CA"/>
    <property type="match status" value="1"/>
</dbReference>
<dbReference type="Proteomes" id="UP001479436">
    <property type="component" value="Unassembled WGS sequence"/>
</dbReference>